<name>A0ABW7JTT5_9NOCA</name>
<reference evidence="4 5" key="1">
    <citation type="submission" date="2024-10" db="EMBL/GenBank/DDBJ databases">
        <authorList>
            <person name="Riesco R."/>
        </authorList>
    </citation>
    <scope>NUCLEOTIDE SEQUENCE [LARGE SCALE GENOMIC DNA]</scope>
    <source>
        <strain evidence="2 4">NCIMB 15449</strain>
        <strain evidence="3 5">NCIMB 15450</strain>
    </source>
</reference>
<organism evidence="2 4">
    <name type="scientific">Antrihabitans spumae</name>
    <dbReference type="NCBI Taxonomy" id="3373370"/>
    <lineage>
        <taxon>Bacteria</taxon>
        <taxon>Bacillati</taxon>
        <taxon>Actinomycetota</taxon>
        <taxon>Actinomycetes</taxon>
        <taxon>Mycobacteriales</taxon>
        <taxon>Nocardiaceae</taxon>
        <taxon>Antrihabitans</taxon>
    </lineage>
</organism>
<sequence>MTISTEVATTRHLLHAADTDIAAFFDFFDDNCTFRMGNNPVIHGRDNIATWVAGYLGNVASMEHHIIEEWHAETVAALRVDVTYTMRSGERITLPAVTRTTVENNKITEYLIFIDASPIIAAS</sequence>
<dbReference type="SUPFAM" id="SSF54427">
    <property type="entry name" value="NTF2-like"/>
    <property type="match status" value="1"/>
</dbReference>
<evidence type="ECO:0000313" key="3">
    <source>
        <dbReference type="EMBL" id="MFH5232892.1"/>
    </source>
</evidence>
<dbReference type="Pfam" id="PF12680">
    <property type="entry name" value="SnoaL_2"/>
    <property type="match status" value="1"/>
</dbReference>
<feature type="domain" description="SnoaL-like" evidence="1">
    <location>
        <begin position="17"/>
        <end position="110"/>
    </location>
</feature>
<comment type="caution">
    <text evidence="2">The sequence shown here is derived from an EMBL/GenBank/DDBJ whole genome shotgun (WGS) entry which is preliminary data.</text>
</comment>
<keyword evidence="5" id="KW-1185">Reference proteome</keyword>
<proteinExistence type="predicted"/>
<dbReference type="EMBL" id="JBIMSN010000169">
    <property type="protein sequence ID" value="MFH5232892.1"/>
    <property type="molecule type" value="Genomic_DNA"/>
</dbReference>
<evidence type="ECO:0000259" key="1">
    <source>
        <dbReference type="Pfam" id="PF12680"/>
    </source>
</evidence>
<evidence type="ECO:0000313" key="5">
    <source>
        <dbReference type="Proteomes" id="UP001609219"/>
    </source>
</evidence>
<gene>
    <name evidence="2" type="ORF">ACHIPZ_24960</name>
    <name evidence="3" type="ORF">ACHIRB_30650</name>
</gene>
<evidence type="ECO:0000313" key="4">
    <source>
        <dbReference type="Proteomes" id="UP001609175"/>
    </source>
</evidence>
<accession>A0ABW7JTT5</accession>
<dbReference type="Gene3D" id="3.10.450.50">
    <property type="match status" value="1"/>
</dbReference>
<dbReference type="RefSeq" id="WP_395117899.1">
    <property type="nucleotide sequence ID" value="NZ_JBIMSN010000169.1"/>
</dbReference>
<dbReference type="Proteomes" id="UP001609219">
    <property type="component" value="Unassembled WGS sequence"/>
</dbReference>
<evidence type="ECO:0000313" key="2">
    <source>
        <dbReference type="EMBL" id="MFH5211427.1"/>
    </source>
</evidence>
<dbReference type="Proteomes" id="UP001609175">
    <property type="component" value="Unassembled WGS sequence"/>
</dbReference>
<dbReference type="InterPro" id="IPR037401">
    <property type="entry name" value="SnoaL-like"/>
</dbReference>
<protein>
    <submittedName>
        <fullName evidence="2">Nuclear transport factor 2 family protein</fullName>
    </submittedName>
</protein>
<dbReference type="EMBL" id="JBIMSO010000114">
    <property type="protein sequence ID" value="MFH5211427.1"/>
    <property type="molecule type" value="Genomic_DNA"/>
</dbReference>
<dbReference type="InterPro" id="IPR032710">
    <property type="entry name" value="NTF2-like_dom_sf"/>
</dbReference>